<dbReference type="AlphaFoldDB" id="A0A1M6G267"/>
<reference evidence="2" key="1">
    <citation type="submission" date="2016-11" db="EMBL/GenBank/DDBJ databases">
        <authorList>
            <person name="Varghese N."/>
            <person name="Submissions S."/>
        </authorList>
    </citation>
    <scope>NUCLEOTIDE SEQUENCE [LARGE SCALE GENOMIC DNA]</scope>
    <source>
        <strain evidence="2">DSM 3071</strain>
    </source>
</reference>
<proteinExistence type="predicted"/>
<evidence type="ECO:0008006" key="3">
    <source>
        <dbReference type="Google" id="ProtNLM"/>
    </source>
</evidence>
<sequence length="318" mass="36741">MEALFHIPGLRYNFPLNMLLIDMLERFPKYFREGVKIASCFGDFPASLWSSGRYSAGDQCARAYVTGVIGAINAKNVAVRYTYTNPTITEADLDNEFCNFCLDQVDTPKKMNGVLVVSPILEDYIRKTHPNLKLNSSTCKCIRTIDGVNEELKKDYNLVVLDYNMNNHFDELEKIIDKERCEVLINACCIPDCPRRAEHYRVIGENNRITLENRKLPKDKQKPLIPWECSYGDNSMPSITRQYKTHISPDAIWDKYIPMGFRNFKIEGRTANIFSLVKTYAYYFAKPEYRDDVELLLLTNLVSNKIINLSRPKAVRDE</sequence>
<accession>A0A1M6G267</accession>
<dbReference type="Proteomes" id="UP000184278">
    <property type="component" value="Unassembled WGS sequence"/>
</dbReference>
<dbReference type="OrthoDB" id="9803063at2"/>
<evidence type="ECO:0000313" key="1">
    <source>
        <dbReference type="EMBL" id="SHJ04078.1"/>
    </source>
</evidence>
<dbReference type="STRING" id="1121131.SAMN02745229_04015"/>
<name>A0A1M6G267_BUTFI</name>
<gene>
    <name evidence="1" type="ORF">SAMN02745229_04015</name>
</gene>
<evidence type="ECO:0000313" key="2">
    <source>
        <dbReference type="Proteomes" id="UP000184278"/>
    </source>
</evidence>
<organism evidence="1 2">
    <name type="scientific">Butyrivibrio fibrisolvens DSM 3071</name>
    <dbReference type="NCBI Taxonomy" id="1121131"/>
    <lineage>
        <taxon>Bacteria</taxon>
        <taxon>Bacillati</taxon>
        <taxon>Bacillota</taxon>
        <taxon>Clostridia</taxon>
        <taxon>Lachnospirales</taxon>
        <taxon>Lachnospiraceae</taxon>
        <taxon>Butyrivibrio</taxon>
    </lineage>
</organism>
<dbReference type="RefSeq" id="WP_073390427.1">
    <property type="nucleotide sequence ID" value="NZ_FQXK01000058.1"/>
</dbReference>
<dbReference type="EMBL" id="FQXK01000058">
    <property type="protein sequence ID" value="SHJ04078.1"/>
    <property type="molecule type" value="Genomic_DNA"/>
</dbReference>
<keyword evidence="2" id="KW-1185">Reference proteome</keyword>
<protein>
    <recommendedName>
        <fullName evidence="3">Collagenase-like protease, PrtC family</fullName>
    </recommendedName>
</protein>